<dbReference type="Proteomes" id="UP001412239">
    <property type="component" value="Unassembled WGS sequence"/>
</dbReference>
<reference evidence="3" key="1">
    <citation type="submission" date="2015-10" db="EMBL/GenBank/DDBJ databases">
        <authorList>
            <person name="Regsiter A."/>
            <person name="william w."/>
        </authorList>
    </citation>
    <scope>NUCLEOTIDE SEQUENCE</scope>
    <source>
        <strain evidence="3">Montdore</strain>
    </source>
</reference>
<evidence type="ECO:0000313" key="3">
    <source>
        <dbReference type="EMBL" id="CUS10871.1"/>
    </source>
</evidence>
<evidence type="ECO:0000256" key="1">
    <source>
        <dbReference type="ARBA" id="ARBA00009670"/>
    </source>
</evidence>
<feature type="domain" description="ABC1 atypical kinase-like" evidence="2">
    <location>
        <begin position="220"/>
        <end position="272"/>
    </location>
</feature>
<organism evidence="3 4">
    <name type="scientific">Tuber aestivum</name>
    <name type="common">summer truffle</name>
    <dbReference type="NCBI Taxonomy" id="59557"/>
    <lineage>
        <taxon>Eukaryota</taxon>
        <taxon>Fungi</taxon>
        <taxon>Dikarya</taxon>
        <taxon>Ascomycota</taxon>
        <taxon>Pezizomycotina</taxon>
        <taxon>Pezizomycetes</taxon>
        <taxon>Pezizales</taxon>
        <taxon>Tuberaceae</taxon>
        <taxon>Tuber</taxon>
    </lineage>
</organism>
<dbReference type="InterPro" id="IPR044095">
    <property type="entry name" value="ADCK2_dom"/>
</dbReference>
<feature type="domain" description="ABC1 atypical kinase-like" evidence="2">
    <location>
        <begin position="310"/>
        <end position="457"/>
    </location>
</feature>
<dbReference type="PANTHER" id="PTHR45890">
    <property type="entry name" value="AARF DOMAIN CONTAINING KINASE 2 (PREDICTED)"/>
    <property type="match status" value="1"/>
</dbReference>
<dbReference type="InterPro" id="IPR004147">
    <property type="entry name" value="ABC1_dom"/>
</dbReference>
<accession>A0A292PVP7</accession>
<dbReference type="CDD" id="cd13971">
    <property type="entry name" value="ADCK2-like"/>
    <property type="match status" value="1"/>
</dbReference>
<dbReference type="InterPro" id="IPR052402">
    <property type="entry name" value="ADCK_kinase"/>
</dbReference>
<proteinExistence type="inferred from homology"/>
<gene>
    <name evidence="3" type="ORF">GSTUAT00005013001</name>
</gene>
<evidence type="ECO:0000313" key="4">
    <source>
        <dbReference type="Proteomes" id="UP001412239"/>
    </source>
</evidence>
<sequence>MAIRALPCLRLSSFPRLRVLPRSFFTIRHTISRSSPKSPLTTFSIPFPNQLIRWPRPNRNYALLIASTSLAFTLHLGMFSPLTLDTGATGPEKTTEQLMLEESERELLASHRASPGQSLVLRTLQCVRILAIECILEPIATGLRFVHLVVIFVPVILAIPLACIGPRQPDRCNERIGTIFWYSFLIKSMERAGPTFIKLGQWAASRTDIFPAEMCEMMSKLHSDARAHSFRDTQRTISQAFGGRPFDEIFEEFDERPLGIGAVAQVYRAKLNPHLLPRLHEEGEADFKKHLRRKVDVLVKEAPHQDVPSSHVAVKVLHPKVDRIVHRDLRIMHIFASLLNLVPTLEWLSLPDEVDKFSEMMRLQMDLRIEANNLSRFRSNFGDRTTVTFPMPYSNYTTREVLVEEFAHGVPLSSFLESGAGPFRKEMADMGLDAFLHMLIMDNFIHADLHPGNIMVRFYKLEPLSSFTHFPLVVPDLKANAKGAKNHKEVTEEVISRLTPHRGNPQEWKRELGLLDDEGYRPQLIFIDTGLVTELNSVNRRNFLDLFRAIAEFDGYRVGHLMVKRCRSPSAVVDSEIFALKMQHLILAVKSRTLALGNIKIGDLLSQVLQMVRVHHVRMEGDFINVVLSILLLEGIGRSLDPNLDLLKRYAVSSRYFRLLAEIRSSLPMLRSIRAGSGAQMLGKGGNSDFGLLKVWIALEARQFINSSVEDVGNLVKYDLLSPNV</sequence>
<evidence type="ECO:0000259" key="2">
    <source>
        <dbReference type="Pfam" id="PF03109"/>
    </source>
</evidence>
<dbReference type="GO" id="GO:0005739">
    <property type="term" value="C:mitochondrion"/>
    <property type="evidence" value="ECO:0007669"/>
    <property type="project" value="TreeGrafter"/>
</dbReference>
<comment type="similarity">
    <text evidence="1">Belongs to the protein kinase superfamily. ADCK protein kinase family.</text>
</comment>
<dbReference type="Pfam" id="PF03109">
    <property type="entry name" value="ABC1"/>
    <property type="match status" value="2"/>
</dbReference>
<dbReference type="AlphaFoldDB" id="A0A292PVP7"/>
<name>A0A292PVP7_9PEZI</name>
<dbReference type="PANTHER" id="PTHR45890:SF1">
    <property type="entry name" value="AARF DOMAIN CONTAINING KINASE 2"/>
    <property type="match status" value="1"/>
</dbReference>
<protein>
    <recommendedName>
        <fullName evidence="2">ABC1 atypical kinase-like domain-containing protein</fullName>
    </recommendedName>
</protein>
<keyword evidence="4" id="KW-1185">Reference proteome</keyword>
<dbReference type="EMBL" id="LN891037">
    <property type="protein sequence ID" value="CUS10871.1"/>
    <property type="molecule type" value="Genomic_DNA"/>
</dbReference>
<dbReference type="SUPFAM" id="SSF56112">
    <property type="entry name" value="Protein kinase-like (PK-like)"/>
    <property type="match status" value="1"/>
</dbReference>
<dbReference type="InterPro" id="IPR011009">
    <property type="entry name" value="Kinase-like_dom_sf"/>
</dbReference>